<dbReference type="AlphaFoldDB" id="A0A0F9E1L6"/>
<evidence type="ECO:0000313" key="1">
    <source>
        <dbReference type="EMBL" id="KKL23791.1"/>
    </source>
</evidence>
<dbReference type="EMBL" id="LAZR01036844">
    <property type="protein sequence ID" value="KKL23791.1"/>
    <property type="molecule type" value="Genomic_DNA"/>
</dbReference>
<accession>A0A0F9E1L6</accession>
<protein>
    <submittedName>
        <fullName evidence="1">Uncharacterized protein</fullName>
    </submittedName>
</protein>
<sequence>KPKNSKIGLSDEIFNIGEIAFD</sequence>
<feature type="non-terminal residue" evidence="1">
    <location>
        <position position="1"/>
    </location>
</feature>
<comment type="caution">
    <text evidence="1">The sequence shown here is derived from an EMBL/GenBank/DDBJ whole genome shotgun (WGS) entry which is preliminary data.</text>
</comment>
<evidence type="ECO:0000313" key="2">
    <source>
        <dbReference type="EMBL" id="KKM68821.1"/>
    </source>
</evidence>
<proteinExistence type="predicted"/>
<dbReference type="EMBL" id="LAZR01010099">
    <property type="protein sequence ID" value="KKM68821.1"/>
    <property type="molecule type" value="Genomic_DNA"/>
</dbReference>
<reference evidence="1" key="1">
    <citation type="journal article" date="2015" name="Nature">
        <title>Complex archaea that bridge the gap between prokaryotes and eukaryotes.</title>
        <authorList>
            <person name="Spang A."/>
            <person name="Saw J.H."/>
            <person name="Jorgensen S.L."/>
            <person name="Zaremba-Niedzwiedzka K."/>
            <person name="Martijn J."/>
            <person name="Lind A.E."/>
            <person name="van Eijk R."/>
            <person name="Schleper C."/>
            <person name="Guy L."/>
            <person name="Ettema T.J."/>
        </authorList>
    </citation>
    <scope>NUCLEOTIDE SEQUENCE</scope>
</reference>
<name>A0A0F9E1L6_9ZZZZ</name>
<organism evidence="1">
    <name type="scientific">marine sediment metagenome</name>
    <dbReference type="NCBI Taxonomy" id="412755"/>
    <lineage>
        <taxon>unclassified sequences</taxon>
        <taxon>metagenomes</taxon>
        <taxon>ecological metagenomes</taxon>
    </lineage>
</organism>
<gene>
    <name evidence="2" type="ORF">LCGC14_1456980</name>
    <name evidence="1" type="ORF">LCGC14_2421880</name>
</gene>